<gene>
    <name evidence="2" type="ORF">C483_19260</name>
</gene>
<comment type="caution">
    <text evidence="2">The sequence shown here is derived from an EMBL/GenBank/DDBJ whole genome shotgun (WGS) entry which is preliminary data.</text>
</comment>
<dbReference type="AlphaFoldDB" id="L9ZJB9"/>
<sequence length="243" mass="26944">MHFIGFQPVFITSLIRCFIDCCCVTTDVRRTVILLTSLVVIGAILAGAGTVVGMTGILPDGQPATEFQISDENITVTDGDETYVLTNELSTVTAVELVETAPGQYEISTEQTTPFTDQQRAEAISLATEQDPIQQYLADRGDYEITFQPIQEIDWKTDRLWLNGTADSENRIHIESTSEDSVRIDRDQNYAEDRASVIVRPHATEPPAYTVDIDMENNAVMEITDWEAVNESHTHSDGTVRGP</sequence>
<protein>
    <submittedName>
        <fullName evidence="2">Uncharacterized protein</fullName>
    </submittedName>
</protein>
<keyword evidence="1" id="KW-0812">Transmembrane</keyword>
<accession>L9ZJB9</accession>
<reference evidence="2 3" key="1">
    <citation type="journal article" date="2014" name="PLoS Genet.">
        <title>Phylogenetically driven sequencing of extremely halophilic archaea reveals strategies for static and dynamic osmo-response.</title>
        <authorList>
            <person name="Becker E.A."/>
            <person name="Seitzer P.M."/>
            <person name="Tritt A."/>
            <person name="Larsen D."/>
            <person name="Krusor M."/>
            <person name="Yao A.I."/>
            <person name="Wu D."/>
            <person name="Madern D."/>
            <person name="Eisen J.A."/>
            <person name="Darling A.E."/>
            <person name="Facciotti M.T."/>
        </authorList>
    </citation>
    <scope>NUCLEOTIDE SEQUENCE [LARGE SCALE GENOMIC DNA]</scope>
    <source>
        <strain evidence="2 3">JCM 10989</strain>
    </source>
</reference>
<dbReference type="OrthoDB" id="374514at2157"/>
<organism evidence="2 3">
    <name type="scientific">Natrialba hulunbeirensis JCM 10989</name>
    <dbReference type="NCBI Taxonomy" id="1227493"/>
    <lineage>
        <taxon>Archaea</taxon>
        <taxon>Methanobacteriati</taxon>
        <taxon>Methanobacteriota</taxon>
        <taxon>Stenosarchaea group</taxon>
        <taxon>Halobacteria</taxon>
        <taxon>Halobacteriales</taxon>
        <taxon>Natrialbaceae</taxon>
        <taxon>Natrialba</taxon>
    </lineage>
</organism>
<proteinExistence type="predicted"/>
<keyword evidence="1" id="KW-0472">Membrane</keyword>
<dbReference type="EMBL" id="AOIM01000043">
    <property type="protein sequence ID" value="ELY86580.1"/>
    <property type="molecule type" value="Genomic_DNA"/>
</dbReference>
<keyword evidence="1" id="KW-1133">Transmembrane helix</keyword>
<keyword evidence="3" id="KW-1185">Reference proteome</keyword>
<name>L9ZJB9_9EURY</name>
<evidence type="ECO:0000256" key="1">
    <source>
        <dbReference type="SAM" id="Phobius"/>
    </source>
</evidence>
<dbReference type="Proteomes" id="UP000011519">
    <property type="component" value="Unassembled WGS sequence"/>
</dbReference>
<feature type="transmembrane region" description="Helical" evidence="1">
    <location>
        <begin position="32"/>
        <end position="58"/>
    </location>
</feature>
<evidence type="ECO:0000313" key="2">
    <source>
        <dbReference type="EMBL" id="ELY86580.1"/>
    </source>
</evidence>
<evidence type="ECO:0000313" key="3">
    <source>
        <dbReference type="Proteomes" id="UP000011519"/>
    </source>
</evidence>